<name>A0ABW0ZBK0_9ACTN</name>
<dbReference type="RefSeq" id="WP_390321013.1">
    <property type="nucleotide sequence ID" value="NZ_JBHSPB010000029.1"/>
</dbReference>
<dbReference type="InterPro" id="IPR029063">
    <property type="entry name" value="SAM-dependent_MTases_sf"/>
</dbReference>
<keyword evidence="2" id="KW-1185">Reference proteome</keyword>
<dbReference type="EMBL" id="JBHSPB010000029">
    <property type="protein sequence ID" value="MFC5724494.1"/>
    <property type="molecule type" value="Genomic_DNA"/>
</dbReference>
<sequence length="351" mass="39288">MTRAETIAALRPRYQKDLASGVERFFAPRRTMCPWCGSGRLRERVRTRDLLQNKPGTFVVDRCLSCGHHFQNPQLTEEGLEFYYRDCYDGLGEELARSILGAPGSTRRHRAVARSLRPSIAPARWLDVGTGYGFFPQAAKDVFPETVFEGLDQGEGVEAAAREGRIERALRGSFTELAPSLAERYDTVSMHHYLEHTPNPHAQLRAARAALRPGGLLHIEVPDPESAFAGLLGRWWLPWLQPQHLHLMPMSNLRRALEESGFTVVTAERGAAHKPLELFCALLLLLSRLLPYDDAPWHPQPPSATARHVRKLMWAGAAPLVVAAYGLDVLAGPLLRHVGFSNAYRLLARRD</sequence>
<evidence type="ECO:0000313" key="1">
    <source>
        <dbReference type="EMBL" id="MFC5724494.1"/>
    </source>
</evidence>
<dbReference type="EC" id="2.1.1.-" evidence="1"/>
<evidence type="ECO:0000313" key="2">
    <source>
        <dbReference type="Proteomes" id="UP001596083"/>
    </source>
</evidence>
<gene>
    <name evidence="1" type="ORF">ACFP1Z_30500</name>
</gene>
<accession>A0ABW0ZBK0</accession>
<proteinExistence type="predicted"/>
<keyword evidence="1" id="KW-0808">Transferase</keyword>
<protein>
    <submittedName>
        <fullName evidence="1">Class I SAM-dependent methyltransferase</fullName>
        <ecNumber evidence="1">2.1.1.-</ecNumber>
    </submittedName>
</protein>
<dbReference type="SUPFAM" id="SSF53335">
    <property type="entry name" value="S-adenosyl-L-methionine-dependent methyltransferases"/>
    <property type="match status" value="1"/>
</dbReference>
<comment type="caution">
    <text evidence="1">The sequence shown here is derived from an EMBL/GenBank/DDBJ whole genome shotgun (WGS) entry which is preliminary data.</text>
</comment>
<organism evidence="1 2">
    <name type="scientific">Streptomyces gamaensis</name>
    <dbReference type="NCBI Taxonomy" id="1763542"/>
    <lineage>
        <taxon>Bacteria</taxon>
        <taxon>Bacillati</taxon>
        <taxon>Actinomycetota</taxon>
        <taxon>Actinomycetes</taxon>
        <taxon>Kitasatosporales</taxon>
        <taxon>Streptomycetaceae</taxon>
        <taxon>Streptomyces</taxon>
    </lineage>
</organism>
<dbReference type="GO" id="GO:0032259">
    <property type="term" value="P:methylation"/>
    <property type="evidence" value="ECO:0007669"/>
    <property type="project" value="UniProtKB-KW"/>
</dbReference>
<dbReference type="GO" id="GO:0008168">
    <property type="term" value="F:methyltransferase activity"/>
    <property type="evidence" value="ECO:0007669"/>
    <property type="project" value="UniProtKB-KW"/>
</dbReference>
<dbReference type="Pfam" id="PF13489">
    <property type="entry name" value="Methyltransf_23"/>
    <property type="match status" value="1"/>
</dbReference>
<dbReference type="Proteomes" id="UP001596083">
    <property type="component" value="Unassembled WGS sequence"/>
</dbReference>
<reference evidence="2" key="1">
    <citation type="journal article" date="2019" name="Int. J. Syst. Evol. Microbiol.">
        <title>The Global Catalogue of Microorganisms (GCM) 10K type strain sequencing project: providing services to taxonomists for standard genome sequencing and annotation.</title>
        <authorList>
            <consortium name="The Broad Institute Genomics Platform"/>
            <consortium name="The Broad Institute Genome Sequencing Center for Infectious Disease"/>
            <person name="Wu L."/>
            <person name="Ma J."/>
        </authorList>
    </citation>
    <scope>NUCLEOTIDE SEQUENCE [LARGE SCALE GENOMIC DNA]</scope>
    <source>
        <strain evidence="2">CGMCC 4.7304</strain>
    </source>
</reference>
<dbReference type="Gene3D" id="3.40.50.150">
    <property type="entry name" value="Vaccinia Virus protein VP39"/>
    <property type="match status" value="1"/>
</dbReference>
<keyword evidence="1" id="KW-0489">Methyltransferase</keyword>